<evidence type="ECO:0000313" key="2">
    <source>
        <dbReference type="Proteomes" id="UP000178235"/>
    </source>
</evidence>
<dbReference type="Gene3D" id="1.10.530.10">
    <property type="match status" value="1"/>
</dbReference>
<dbReference type="AlphaFoldDB" id="A0A1F6VE67"/>
<name>A0A1F6VE67_9BACT</name>
<accession>A0A1F6VE67</accession>
<evidence type="ECO:0008006" key="3">
    <source>
        <dbReference type="Google" id="ProtNLM"/>
    </source>
</evidence>
<reference evidence="1 2" key="1">
    <citation type="journal article" date="2016" name="Nat. Commun.">
        <title>Thousands of microbial genomes shed light on interconnected biogeochemical processes in an aquifer system.</title>
        <authorList>
            <person name="Anantharaman K."/>
            <person name="Brown C.T."/>
            <person name="Hug L.A."/>
            <person name="Sharon I."/>
            <person name="Castelle C.J."/>
            <person name="Probst A.J."/>
            <person name="Thomas B.C."/>
            <person name="Singh A."/>
            <person name="Wilkins M.J."/>
            <person name="Karaoz U."/>
            <person name="Brodie E.L."/>
            <person name="Williams K.H."/>
            <person name="Hubbard S.S."/>
            <person name="Banfield J.F."/>
        </authorList>
    </citation>
    <scope>NUCLEOTIDE SEQUENCE [LARGE SCALE GENOMIC DNA]</scope>
</reference>
<comment type="caution">
    <text evidence="1">The sequence shown here is derived from an EMBL/GenBank/DDBJ whole genome shotgun (WGS) entry which is preliminary data.</text>
</comment>
<protein>
    <recommendedName>
        <fullName evidence="3">Mannosyl-glycoprotein endo-beta-N-acetylglucosamidase-like domain-containing protein</fullName>
    </recommendedName>
</protein>
<proteinExistence type="predicted"/>
<sequence>MKNKQIIRFVESFILLPGLAMSSMPVGSLSQAVVSVVNTPSVVMSEKQSKETAELLALNQAKDQKLKADAIDTYFNDRNMPLKGMGMKMVQEAEKNDLDWRLLAAIAVRESTGGKHACKKATFNSFGWGSCKINFSSNEKAIETVARNLGGNNPNTDHHYAEKTTVQILRAYNPPSIVPRYAEQVIAIMDTIGGEEMVLAVANK</sequence>
<dbReference type="EMBL" id="MFTS01000008">
    <property type="protein sequence ID" value="OGI67869.1"/>
    <property type="molecule type" value="Genomic_DNA"/>
</dbReference>
<organism evidence="1 2">
    <name type="scientific">Candidatus Nomurabacteria bacterium RIFCSPHIGHO2_01_FULL_42_15</name>
    <dbReference type="NCBI Taxonomy" id="1801742"/>
    <lineage>
        <taxon>Bacteria</taxon>
        <taxon>Candidatus Nomuraibacteriota</taxon>
    </lineage>
</organism>
<evidence type="ECO:0000313" key="1">
    <source>
        <dbReference type="EMBL" id="OGI67869.1"/>
    </source>
</evidence>
<dbReference type="Proteomes" id="UP000178235">
    <property type="component" value="Unassembled WGS sequence"/>
</dbReference>
<gene>
    <name evidence="1" type="ORF">A2738_03240</name>
</gene>